<dbReference type="SUPFAM" id="SSF54060">
    <property type="entry name" value="His-Me finger endonucleases"/>
    <property type="match status" value="1"/>
</dbReference>
<protein>
    <submittedName>
        <fullName evidence="2">Uncharacterized protein</fullName>
    </submittedName>
</protein>
<evidence type="ECO:0000256" key="1">
    <source>
        <dbReference type="SAM" id="MobiDB-lite"/>
    </source>
</evidence>
<proteinExistence type="predicted"/>
<dbReference type="Pfam" id="PF02945">
    <property type="entry name" value="Endonuclease_7"/>
    <property type="match status" value="1"/>
</dbReference>
<keyword evidence="3" id="KW-1185">Reference proteome</keyword>
<dbReference type="InterPro" id="IPR004211">
    <property type="entry name" value="Endonuclease_7"/>
</dbReference>
<accession>A0A367FC03</accession>
<feature type="compositionally biased region" description="Basic and acidic residues" evidence="1">
    <location>
        <begin position="30"/>
        <end position="52"/>
    </location>
</feature>
<evidence type="ECO:0000313" key="3">
    <source>
        <dbReference type="Proteomes" id="UP000252914"/>
    </source>
</evidence>
<gene>
    <name evidence="2" type="ORF">DTL70_04565</name>
</gene>
<feature type="region of interest" description="Disordered" evidence="1">
    <location>
        <begin position="1"/>
        <end position="71"/>
    </location>
</feature>
<dbReference type="InterPro" id="IPR044925">
    <property type="entry name" value="His-Me_finger_sf"/>
</dbReference>
<dbReference type="AlphaFoldDB" id="A0A367FC03"/>
<evidence type="ECO:0000313" key="2">
    <source>
        <dbReference type="EMBL" id="RCG27781.1"/>
    </source>
</evidence>
<reference evidence="2 3" key="1">
    <citation type="submission" date="2018-06" db="EMBL/GenBank/DDBJ databases">
        <title>Streptomyces reniochalinae sp. nov. and Streptomyces diacarnus sp. nov. from marine sponges.</title>
        <authorList>
            <person name="Li L."/>
        </authorList>
    </citation>
    <scope>NUCLEOTIDE SEQUENCE [LARGE SCALE GENOMIC DNA]</scope>
    <source>
        <strain evidence="2 3">LHW51701</strain>
    </source>
</reference>
<organism evidence="2 3">
    <name type="scientific">Streptomyces diacarni</name>
    <dbReference type="NCBI Taxonomy" id="2800381"/>
    <lineage>
        <taxon>Bacteria</taxon>
        <taxon>Bacillati</taxon>
        <taxon>Actinomycetota</taxon>
        <taxon>Actinomycetes</taxon>
        <taxon>Kitasatosporales</taxon>
        <taxon>Streptomycetaceae</taxon>
        <taxon>Streptomyces</taxon>
    </lineage>
</organism>
<sequence>MPPTAPVPGGLRAPQGPGRTARHGSAARVRVPERQGRRPRPEHVDHDHEPGKVRGVPCFSRDGVLGHREDRSDARRRAAAYVEGNVWKPKFVAPGVYLLPS</sequence>
<dbReference type="Proteomes" id="UP000252914">
    <property type="component" value="Unassembled WGS sequence"/>
</dbReference>
<dbReference type="InterPro" id="IPR038563">
    <property type="entry name" value="Endonuclease_7_sf"/>
</dbReference>
<name>A0A367FC03_9ACTN</name>
<comment type="caution">
    <text evidence="2">The sequence shown here is derived from an EMBL/GenBank/DDBJ whole genome shotgun (WGS) entry which is preliminary data.</text>
</comment>
<dbReference type="EMBL" id="QOIN01000028">
    <property type="protein sequence ID" value="RCG27781.1"/>
    <property type="molecule type" value="Genomic_DNA"/>
</dbReference>
<dbReference type="Gene3D" id="3.40.1800.10">
    <property type="entry name" value="His-Me finger endonucleases"/>
    <property type="match status" value="1"/>
</dbReference>